<reference evidence="4" key="1">
    <citation type="journal article" date="2012" name="Plant Cell Physiol.">
        <title>Cloning and Functional Characterization of a Gene for Capsanthin-Capsorubin Synthase from Tiger Lily (Lilium lancifolium Thunb. 'Splendens').</title>
        <authorList>
            <person name="Jeknic Z."/>
            <person name="Morre J.T."/>
            <person name="Jeknic S."/>
            <person name="Jevremovic S."/>
            <person name="Subotic A."/>
            <person name="Chen T.H."/>
        </authorList>
    </citation>
    <scope>NUCLEOTIDE SEQUENCE</scope>
</reference>
<dbReference type="PANTHER" id="PTHR39757">
    <property type="match status" value="1"/>
</dbReference>
<dbReference type="BRENDA" id="5.3.99.8">
    <property type="organism ID" value="13738"/>
</dbReference>
<dbReference type="GO" id="GO:0016860">
    <property type="term" value="F:intramolecular oxidoreductase activity"/>
    <property type="evidence" value="ECO:0007669"/>
    <property type="project" value="UniProtKB-ARBA"/>
</dbReference>
<accession>J9PDV1</accession>
<proteinExistence type="evidence at transcript level"/>
<sequence>MSTLQLPALLTAGELRHPSRRTKCSSLRSFLDLTPVSKPEPLTIDIPYHDPSSAHRYDAAIIGCGPAGLRLAECAAARGLRVCCIDPAPLSPWPNNYGAWLDELHPLGLASIFDHIWPTATIAIDGDNIKHLSRPYGRVNRSSLKTLLLENCTTTGVRFHPSKAWNIEHEELRSSVSCSDGSAVTASLVIDAGGFSTPFIEYDRPRNRRGYQIAHGILAEVNRHPFDLNQMLLMDWSDAHLDNEPHLRAHNAAIPTFLYAMPFNENLVFLEETSLVGRPVLDYSEVKKRMVARLRHLGIKVERVLEEEKCLFPMGGPLPRMPQRVMGYGGAGGMVHPSSGYQIARALALAPELAEAMVECLGSTRMITGKSMNCKVWGSLWPAGRRWEREYYCFGMETLLSLDLKQTRRFFDAFFNLEPRYWHGFMSSRLSITELAQLSLSLFAHASWKSRVDVVTKCPLPLARMIGNLALQAI</sequence>
<dbReference type="NCBIfam" id="TIGR01790">
    <property type="entry name" value="carotene-cycl"/>
    <property type="match status" value="1"/>
</dbReference>
<dbReference type="EMBL" id="JF304153">
    <property type="protein sequence ID" value="AEC33265.1"/>
    <property type="molecule type" value="mRNA"/>
</dbReference>
<comment type="similarity">
    <text evidence="2">Belongs to the lycopene cyclase family.</text>
</comment>
<dbReference type="AlphaFoldDB" id="J9PDV1"/>
<evidence type="ECO:0000313" key="4">
    <source>
        <dbReference type="EMBL" id="ADV31551.1"/>
    </source>
</evidence>
<dbReference type="EMBL" id="GU443955">
    <property type="protein sequence ID" value="ADV31551.1"/>
    <property type="molecule type" value="Genomic_DNA"/>
</dbReference>
<dbReference type="GO" id="GO:0016117">
    <property type="term" value="P:carotenoid biosynthetic process"/>
    <property type="evidence" value="ECO:0007669"/>
    <property type="project" value="InterPro"/>
</dbReference>
<dbReference type="Pfam" id="PF05834">
    <property type="entry name" value="Lycopene_cycl"/>
    <property type="match status" value="1"/>
</dbReference>
<evidence type="ECO:0000256" key="2">
    <source>
        <dbReference type="ARBA" id="ARBA00006599"/>
    </source>
</evidence>
<evidence type="ECO:0000256" key="3">
    <source>
        <dbReference type="ARBA" id="ARBA00023235"/>
    </source>
</evidence>
<dbReference type="Gene3D" id="3.50.50.60">
    <property type="entry name" value="FAD/NAD(P)-binding domain"/>
    <property type="match status" value="1"/>
</dbReference>
<organism evidence="4">
    <name type="scientific">Lilium lancifolium</name>
    <dbReference type="NCBI Taxonomy" id="79002"/>
    <lineage>
        <taxon>Eukaryota</taxon>
        <taxon>Viridiplantae</taxon>
        <taxon>Streptophyta</taxon>
        <taxon>Embryophyta</taxon>
        <taxon>Tracheophyta</taxon>
        <taxon>Spermatophyta</taxon>
        <taxon>Magnoliopsida</taxon>
        <taxon>Liliopsida</taxon>
        <taxon>Liliales</taxon>
        <taxon>Liliaceae</taxon>
        <taxon>Lilium</taxon>
    </lineage>
</organism>
<gene>
    <name evidence="4" type="primary">ccs</name>
</gene>
<evidence type="ECO:0000256" key="1">
    <source>
        <dbReference type="ARBA" id="ARBA00004829"/>
    </source>
</evidence>
<dbReference type="PANTHER" id="PTHR39757:SF9">
    <property type="entry name" value="CAPSANTHIN_CAPSORUBIN SYNTHASE, CHROMOPLAST PROTEIN"/>
    <property type="match status" value="1"/>
</dbReference>
<dbReference type="GO" id="GO:0016705">
    <property type="term" value="F:oxidoreductase activity, acting on paired donors, with incorporation or reduction of molecular oxygen"/>
    <property type="evidence" value="ECO:0007669"/>
    <property type="project" value="InterPro"/>
</dbReference>
<name>J9PDV1_9LILI</name>
<keyword evidence="3" id="KW-0413">Isomerase</keyword>
<dbReference type="SUPFAM" id="SSF51905">
    <property type="entry name" value="FAD/NAD(P)-binding domain"/>
    <property type="match status" value="1"/>
</dbReference>
<comment type="pathway">
    <text evidence="1">Carotenoid biosynthesis.</text>
</comment>
<protein>
    <submittedName>
        <fullName evidence="4">Capsanthin/capsorubin synthase</fullName>
    </submittedName>
</protein>
<dbReference type="InterPro" id="IPR010108">
    <property type="entry name" value="Lycopene_cyclase_b/e"/>
</dbReference>
<dbReference type="InterPro" id="IPR036188">
    <property type="entry name" value="FAD/NAD-bd_sf"/>
</dbReference>